<dbReference type="SUPFAM" id="SSF55729">
    <property type="entry name" value="Acyl-CoA N-acyltransferases (Nat)"/>
    <property type="match status" value="1"/>
</dbReference>
<dbReference type="InterPro" id="IPR031165">
    <property type="entry name" value="GNAT_YJDJ"/>
</dbReference>
<organism evidence="2 3">
    <name type="scientific">Tahibacter amnicola</name>
    <dbReference type="NCBI Taxonomy" id="2976241"/>
    <lineage>
        <taxon>Bacteria</taxon>
        <taxon>Pseudomonadati</taxon>
        <taxon>Pseudomonadota</taxon>
        <taxon>Gammaproteobacteria</taxon>
        <taxon>Lysobacterales</taxon>
        <taxon>Rhodanobacteraceae</taxon>
        <taxon>Tahibacter</taxon>
    </lineage>
</organism>
<protein>
    <submittedName>
        <fullName evidence="2">N-acetyltransferase</fullName>
    </submittedName>
</protein>
<evidence type="ECO:0000313" key="3">
    <source>
        <dbReference type="Proteomes" id="UP001064632"/>
    </source>
</evidence>
<dbReference type="Gene3D" id="3.40.630.30">
    <property type="match status" value="1"/>
</dbReference>
<dbReference type="EMBL" id="CP104694">
    <property type="protein sequence ID" value="UXI66676.1"/>
    <property type="molecule type" value="Genomic_DNA"/>
</dbReference>
<feature type="domain" description="N-acetyltransferase" evidence="1">
    <location>
        <begin position="11"/>
        <end position="96"/>
    </location>
</feature>
<sequence>MDDSATALTIQHDRLNGMFVAQVQGHHCHLDYRLNGDSMVITHTGVPSEVGGRGIAAALTAEAVAVAAREGWVIVPACSYVAAWLRRHPAEAARVGVRR</sequence>
<gene>
    <name evidence="2" type="ORF">N4264_18230</name>
</gene>
<dbReference type="PANTHER" id="PTHR31435:SF9">
    <property type="entry name" value="PROTEIN NATD1"/>
    <property type="match status" value="1"/>
</dbReference>
<accession>A0ABY6BAW8</accession>
<evidence type="ECO:0000313" key="2">
    <source>
        <dbReference type="EMBL" id="UXI66676.1"/>
    </source>
</evidence>
<name>A0ABY6BAW8_9GAMM</name>
<dbReference type="InterPro" id="IPR045057">
    <property type="entry name" value="Gcn5-rel_NAT"/>
</dbReference>
<evidence type="ECO:0000259" key="1">
    <source>
        <dbReference type="PROSITE" id="PS51729"/>
    </source>
</evidence>
<dbReference type="InterPro" id="IPR016181">
    <property type="entry name" value="Acyl_CoA_acyltransferase"/>
</dbReference>
<reference evidence="2" key="1">
    <citation type="submission" date="2022-09" db="EMBL/GenBank/DDBJ databases">
        <title>Tahibacter sp. nov., isolated from a fresh water.</title>
        <authorList>
            <person name="Baek J.H."/>
            <person name="Lee J.K."/>
            <person name="Kim J.M."/>
            <person name="Jeon C.O."/>
        </authorList>
    </citation>
    <scope>NUCLEOTIDE SEQUENCE</scope>
    <source>
        <strain evidence="2">W38</strain>
    </source>
</reference>
<dbReference type="PROSITE" id="PS51729">
    <property type="entry name" value="GNAT_YJDJ"/>
    <property type="match status" value="1"/>
</dbReference>
<keyword evidence="3" id="KW-1185">Reference proteome</keyword>
<dbReference type="PANTHER" id="PTHR31435">
    <property type="entry name" value="PROTEIN NATD1"/>
    <property type="match status" value="1"/>
</dbReference>
<dbReference type="RefSeq" id="WP_261693657.1">
    <property type="nucleotide sequence ID" value="NZ_CP104694.1"/>
</dbReference>
<dbReference type="Pfam" id="PF14542">
    <property type="entry name" value="Acetyltransf_CG"/>
    <property type="match status" value="1"/>
</dbReference>
<proteinExistence type="predicted"/>
<dbReference type="Proteomes" id="UP001064632">
    <property type="component" value="Chromosome"/>
</dbReference>